<dbReference type="InterPro" id="IPR036182">
    <property type="entry name" value="PCuAC_sf"/>
</dbReference>
<keyword evidence="1" id="KW-0732">Signal</keyword>
<dbReference type="PANTHER" id="PTHR36302">
    <property type="entry name" value="BLR7088 PROTEIN"/>
    <property type="match status" value="1"/>
</dbReference>
<dbReference type="InterPro" id="IPR058248">
    <property type="entry name" value="Lxx211020-like"/>
</dbReference>
<dbReference type="RefSeq" id="WP_153116728.1">
    <property type="nucleotide sequence ID" value="NZ_JACIGE010000007.1"/>
</dbReference>
<evidence type="ECO:0000313" key="3">
    <source>
        <dbReference type="Proteomes" id="UP000587070"/>
    </source>
</evidence>
<comment type="caution">
    <text evidence="2">The sequence shown here is derived from an EMBL/GenBank/DDBJ whole genome shotgun (WGS) entry which is preliminary data.</text>
</comment>
<gene>
    <name evidence="2" type="ORF">GGD90_002149</name>
</gene>
<dbReference type="Proteomes" id="UP000587070">
    <property type="component" value="Unassembled WGS sequence"/>
</dbReference>
<feature type="signal peptide" evidence="1">
    <location>
        <begin position="1"/>
        <end position="17"/>
    </location>
</feature>
<dbReference type="SUPFAM" id="SSF110087">
    <property type="entry name" value="DR1885-like metal-binding protein"/>
    <property type="match status" value="1"/>
</dbReference>
<keyword evidence="3" id="KW-1185">Reference proteome</keyword>
<dbReference type="OrthoDB" id="9796962at2"/>
<organism evidence="2 3">
    <name type="scientific">Rhodocyclus tenuis</name>
    <name type="common">Rhodospirillum tenue</name>
    <dbReference type="NCBI Taxonomy" id="1066"/>
    <lineage>
        <taxon>Bacteria</taxon>
        <taxon>Pseudomonadati</taxon>
        <taxon>Pseudomonadota</taxon>
        <taxon>Betaproteobacteria</taxon>
        <taxon>Rhodocyclales</taxon>
        <taxon>Rhodocyclaceae</taxon>
        <taxon>Rhodocyclus</taxon>
    </lineage>
</organism>
<dbReference type="EMBL" id="JACIGE010000007">
    <property type="protein sequence ID" value="MBB4247764.1"/>
    <property type="molecule type" value="Genomic_DNA"/>
</dbReference>
<dbReference type="InterPro" id="IPR007410">
    <property type="entry name" value="LpqE-like"/>
</dbReference>
<dbReference type="Gene3D" id="2.60.40.1890">
    <property type="entry name" value="PCu(A)C copper chaperone"/>
    <property type="match status" value="1"/>
</dbReference>
<name>A0A840G0N6_RHOTE</name>
<accession>A0A840G0N6</accession>
<reference evidence="2 3" key="1">
    <citation type="submission" date="2020-08" db="EMBL/GenBank/DDBJ databases">
        <title>Genome sequencing of Purple Non-Sulfur Bacteria from various extreme environments.</title>
        <authorList>
            <person name="Mayer M."/>
        </authorList>
    </citation>
    <scope>NUCLEOTIDE SEQUENCE [LARGE SCALE GENOMIC DNA]</scope>
    <source>
        <strain evidence="2 3">2761</strain>
    </source>
</reference>
<feature type="chain" id="PRO_5032953480" description="Copper chaperone PCu(A)C" evidence="1">
    <location>
        <begin position="18"/>
        <end position="160"/>
    </location>
</feature>
<evidence type="ECO:0008006" key="4">
    <source>
        <dbReference type="Google" id="ProtNLM"/>
    </source>
</evidence>
<dbReference type="PANTHER" id="PTHR36302:SF1">
    <property type="entry name" value="COPPER CHAPERONE PCU(A)C"/>
    <property type="match status" value="1"/>
</dbReference>
<evidence type="ECO:0000256" key="1">
    <source>
        <dbReference type="SAM" id="SignalP"/>
    </source>
</evidence>
<proteinExistence type="predicted"/>
<evidence type="ECO:0000313" key="2">
    <source>
        <dbReference type="EMBL" id="MBB4247764.1"/>
    </source>
</evidence>
<protein>
    <recommendedName>
        <fullName evidence="4">Copper chaperone PCu(A)C</fullName>
    </recommendedName>
</protein>
<sequence>MPPLSRLLALIFPLALAAVTPATQAFEGAVDVVAPYVRLVAPPATTTSAYMILHNTSAEMRRLVRAESPLAKAVELHTQGSDKSVMKMRPIREIVIPARGEVALKPGGHHLMLIDLEGPLREGDAVPLILRFDDGSELRLAAPLRAGVTSAAATGDATPR</sequence>
<dbReference type="AlphaFoldDB" id="A0A840G0N6"/>
<dbReference type="Pfam" id="PF04314">
    <property type="entry name" value="PCuAC"/>
    <property type="match status" value="1"/>
</dbReference>